<feature type="transmembrane region" description="Helical" evidence="1">
    <location>
        <begin position="6"/>
        <end position="23"/>
    </location>
</feature>
<evidence type="ECO:0000313" key="2">
    <source>
        <dbReference type="EMBL" id="OMD30897.1"/>
    </source>
</evidence>
<dbReference type="InterPro" id="IPR003474">
    <property type="entry name" value="Glcn_transporter"/>
</dbReference>
<dbReference type="EMBL" id="MKQP01000023">
    <property type="protein sequence ID" value="OMD30897.1"/>
    <property type="molecule type" value="Genomic_DNA"/>
</dbReference>
<feature type="transmembrane region" description="Helical" evidence="1">
    <location>
        <begin position="260"/>
        <end position="276"/>
    </location>
</feature>
<protein>
    <submittedName>
        <fullName evidence="2">Gluconate:proton symporter</fullName>
    </submittedName>
</protein>
<dbReference type="AlphaFoldDB" id="A0A1R0X868"/>
<feature type="transmembrane region" description="Helical" evidence="1">
    <location>
        <begin position="177"/>
        <end position="200"/>
    </location>
</feature>
<dbReference type="GO" id="GO:0005886">
    <property type="term" value="C:plasma membrane"/>
    <property type="evidence" value="ECO:0007669"/>
    <property type="project" value="TreeGrafter"/>
</dbReference>
<dbReference type="PANTHER" id="PTHR30354:SF23">
    <property type="entry name" value="GNTP FAMILY PERMEASE"/>
    <property type="match status" value="1"/>
</dbReference>
<feature type="transmembrane region" description="Helical" evidence="1">
    <location>
        <begin position="228"/>
        <end position="248"/>
    </location>
</feature>
<dbReference type="RefSeq" id="WP_036682204.1">
    <property type="nucleotide sequence ID" value="NZ_MKQL01000022.1"/>
</dbReference>
<feature type="transmembrane region" description="Helical" evidence="1">
    <location>
        <begin position="100"/>
        <end position="130"/>
    </location>
</feature>
<dbReference type="PANTHER" id="PTHR30354">
    <property type="entry name" value="GNT FAMILY GLUCONATE TRANSPORTER"/>
    <property type="match status" value="1"/>
</dbReference>
<feature type="transmembrane region" description="Helical" evidence="1">
    <location>
        <begin position="321"/>
        <end position="342"/>
    </location>
</feature>
<reference evidence="2 3" key="1">
    <citation type="submission" date="2016-10" db="EMBL/GenBank/DDBJ databases">
        <title>Paenibacillus species isolates.</title>
        <authorList>
            <person name="Beno S.M."/>
        </authorList>
    </citation>
    <scope>NUCLEOTIDE SEQUENCE [LARGE SCALE GENOMIC DNA]</scope>
    <source>
        <strain evidence="2 3">FSL H7-0604</strain>
    </source>
</reference>
<gene>
    <name evidence="2" type="ORF">BJP51_00670</name>
</gene>
<evidence type="ECO:0000313" key="3">
    <source>
        <dbReference type="Proteomes" id="UP000187465"/>
    </source>
</evidence>
<feature type="transmembrane region" description="Helical" evidence="1">
    <location>
        <begin position="409"/>
        <end position="431"/>
    </location>
</feature>
<feature type="transmembrane region" description="Helical" evidence="1">
    <location>
        <begin position="61"/>
        <end position="79"/>
    </location>
</feature>
<dbReference type="Proteomes" id="UP000187465">
    <property type="component" value="Unassembled WGS sequence"/>
</dbReference>
<feature type="transmembrane region" description="Helical" evidence="1">
    <location>
        <begin position="30"/>
        <end position="55"/>
    </location>
</feature>
<keyword evidence="1" id="KW-0812">Transmembrane</keyword>
<name>A0A1R0X868_9BACL</name>
<accession>A0A1R0X868</accession>
<sequence length="432" mass="43826">MEGTVINWMGAIAGLILAVVLIFKKVNPVYALFLGAIAGGILGGASIAETVQYVIDGTNSVMGAVVRVLAAGVLAGVLIESGAAERMAETIVDKLGEKKALLSIALATMIITAVGVFITVAIIIVAPIALSVGKKIGISKTALLLALVGGGKAGNIISPNPNTIAVAKGFDVDLAQVMIHGFIPAVAGLIVTVIIANLLVNKGVKIAEGDVVTKEEDSTKVKPSFGRAIVAPVVAILLLAINPIGNILNIELLKSFKVDSMIILPLAGIIGLIAMKQTKNIISFTTSGLNKMTGTAIILIGAGAIAGIISKSDLSATVVDAITAMGISGTFLAPIAGILMAAATASTSTASIVAAGSFGPAILSMGTAPLNAAIMVHTGATVIDHLPHGNFFHVTADSVKMNIKDRMSLIPYESLVGLTMAIVATILYGFIL</sequence>
<organism evidence="2 3">
    <name type="scientific">Paenibacillus odorifer</name>
    <dbReference type="NCBI Taxonomy" id="189426"/>
    <lineage>
        <taxon>Bacteria</taxon>
        <taxon>Bacillati</taxon>
        <taxon>Bacillota</taxon>
        <taxon>Bacilli</taxon>
        <taxon>Bacillales</taxon>
        <taxon>Paenibacillaceae</taxon>
        <taxon>Paenibacillus</taxon>
    </lineage>
</organism>
<feature type="transmembrane region" description="Helical" evidence="1">
    <location>
        <begin position="288"/>
        <end position="309"/>
    </location>
</feature>
<keyword evidence="1" id="KW-1133">Transmembrane helix</keyword>
<comment type="caution">
    <text evidence="2">The sequence shown here is derived from an EMBL/GenBank/DDBJ whole genome shotgun (WGS) entry which is preliminary data.</text>
</comment>
<proteinExistence type="predicted"/>
<keyword evidence="1" id="KW-0472">Membrane</keyword>
<dbReference type="GO" id="GO:0015128">
    <property type="term" value="F:gluconate transmembrane transporter activity"/>
    <property type="evidence" value="ECO:0007669"/>
    <property type="project" value="InterPro"/>
</dbReference>
<dbReference type="Pfam" id="PF02447">
    <property type="entry name" value="GntP_permease"/>
    <property type="match status" value="1"/>
</dbReference>
<evidence type="ECO:0000256" key="1">
    <source>
        <dbReference type="SAM" id="Phobius"/>
    </source>
</evidence>